<dbReference type="InterPro" id="IPR032857">
    <property type="entry name" value="ALKBH4"/>
</dbReference>
<reference evidence="4" key="2">
    <citation type="submission" date="2020-05" db="EMBL/GenBank/DDBJ databases">
        <authorList>
            <person name="Kim H.-S."/>
            <person name="Proctor R.H."/>
            <person name="Brown D.W."/>
        </authorList>
    </citation>
    <scope>NUCLEOTIDE SEQUENCE</scope>
    <source>
        <strain evidence="4">NRRL 45417</strain>
    </source>
</reference>
<dbReference type="PROSITE" id="PS51471">
    <property type="entry name" value="FE2OG_OXY"/>
    <property type="match status" value="1"/>
</dbReference>
<evidence type="ECO:0000256" key="2">
    <source>
        <dbReference type="SAM" id="MobiDB-lite"/>
    </source>
</evidence>
<proteinExistence type="predicted"/>
<feature type="compositionally biased region" description="Basic and acidic residues" evidence="2">
    <location>
        <begin position="19"/>
        <end position="33"/>
    </location>
</feature>
<gene>
    <name evidence="4" type="ORF">FGADI_1608</name>
</gene>
<evidence type="ECO:0000313" key="5">
    <source>
        <dbReference type="Proteomes" id="UP000604273"/>
    </source>
</evidence>
<dbReference type="Gene3D" id="2.60.120.590">
    <property type="entry name" value="Alpha-ketoglutarate-dependent dioxygenase AlkB-like"/>
    <property type="match status" value="1"/>
</dbReference>
<evidence type="ECO:0000256" key="1">
    <source>
        <dbReference type="ARBA" id="ARBA00023242"/>
    </source>
</evidence>
<dbReference type="OrthoDB" id="271595at2759"/>
<dbReference type="PANTHER" id="PTHR12463">
    <property type="entry name" value="OXYGENASE-RELATED"/>
    <property type="match status" value="1"/>
</dbReference>
<feature type="region of interest" description="Disordered" evidence="2">
    <location>
        <begin position="1"/>
        <end position="37"/>
    </location>
</feature>
<dbReference type="InterPro" id="IPR007219">
    <property type="entry name" value="XnlR_reg_dom"/>
</dbReference>
<dbReference type="GO" id="GO:0032451">
    <property type="term" value="F:demethylase activity"/>
    <property type="evidence" value="ECO:0007669"/>
    <property type="project" value="TreeGrafter"/>
</dbReference>
<organism evidence="4 5">
    <name type="scientific">Fusarium gaditjirri</name>
    <dbReference type="NCBI Taxonomy" id="282569"/>
    <lineage>
        <taxon>Eukaryota</taxon>
        <taxon>Fungi</taxon>
        <taxon>Dikarya</taxon>
        <taxon>Ascomycota</taxon>
        <taxon>Pezizomycotina</taxon>
        <taxon>Sordariomycetes</taxon>
        <taxon>Hypocreomycetidae</taxon>
        <taxon>Hypocreales</taxon>
        <taxon>Nectriaceae</taxon>
        <taxon>Fusarium</taxon>
        <taxon>Fusarium nisikadoi species complex</taxon>
    </lineage>
</organism>
<reference evidence="4" key="1">
    <citation type="journal article" date="2020" name="BMC Genomics">
        <title>Correction to: Identification and distribution of gene clusters required for synthesis of sphingolipid metabolism inhibitors in diverse species of the filamentous fungus Fusarium.</title>
        <authorList>
            <person name="Kim H.S."/>
            <person name="Lohmar J.M."/>
            <person name="Busman M."/>
            <person name="Brown D.W."/>
            <person name="Naumann T.A."/>
            <person name="Divon H.H."/>
            <person name="Lysoe E."/>
            <person name="Uhlig S."/>
            <person name="Proctor R.H."/>
        </authorList>
    </citation>
    <scope>NUCLEOTIDE SEQUENCE</scope>
    <source>
        <strain evidence="4">NRRL 45417</strain>
    </source>
</reference>
<comment type="caution">
    <text evidence="4">The sequence shown here is derived from an EMBL/GenBank/DDBJ whole genome shotgun (WGS) entry which is preliminary data.</text>
</comment>
<dbReference type="GO" id="GO:0006351">
    <property type="term" value="P:DNA-templated transcription"/>
    <property type="evidence" value="ECO:0007669"/>
    <property type="project" value="InterPro"/>
</dbReference>
<dbReference type="GO" id="GO:0003677">
    <property type="term" value="F:DNA binding"/>
    <property type="evidence" value="ECO:0007669"/>
    <property type="project" value="InterPro"/>
</dbReference>
<accession>A0A8H4TKH6</accession>
<dbReference type="InterPro" id="IPR027450">
    <property type="entry name" value="AlkB-like"/>
</dbReference>
<dbReference type="GO" id="GO:0008270">
    <property type="term" value="F:zinc ion binding"/>
    <property type="evidence" value="ECO:0007669"/>
    <property type="project" value="InterPro"/>
</dbReference>
<protein>
    <recommendedName>
        <fullName evidence="3">Fe2OG dioxygenase domain-containing protein</fullName>
    </recommendedName>
</protein>
<evidence type="ECO:0000259" key="3">
    <source>
        <dbReference type="PROSITE" id="PS51471"/>
    </source>
</evidence>
<name>A0A8H4TKH6_9HYPO</name>
<dbReference type="EMBL" id="JABFAI010000032">
    <property type="protein sequence ID" value="KAF4959541.1"/>
    <property type="molecule type" value="Genomic_DNA"/>
</dbReference>
<dbReference type="Pfam" id="PF04082">
    <property type="entry name" value="Fungal_trans"/>
    <property type="match status" value="1"/>
</dbReference>
<feature type="region of interest" description="Disordered" evidence="2">
    <location>
        <begin position="88"/>
        <end position="109"/>
    </location>
</feature>
<dbReference type="CDD" id="cd12148">
    <property type="entry name" value="fungal_TF_MHR"/>
    <property type="match status" value="1"/>
</dbReference>
<dbReference type="Proteomes" id="UP000604273">
    <property type="component" value="Unassembled WGS sequence"/>
</dbReference>
<dbReference type="PANTHER" id="PTHR12463:SF1">
    <property type="entry name" value="2-OXOGLUTARATE AND FE-DEPENDENT OXYGENASE FAMILY PROTEIN"/>
    <property type="match status" value="1"/>
</dbReference>
<evidence type="ECO:0000313" key="4">
    <source>
        <dbReference type="EMBL" id="KAF4959541.1"/>
    </source>
</evidence>
<dbReference type="InterPro" id="IPR005123">
    <property type="entry name" value="Oxoglu/Fe-dep_dioxygenase_dom"/>
</dbReference>
<dbReference type="AlphaFoldDB" id="A0A8H4TKH6"/>
<dbReference type="Pfam" id="PF13532">
    <property type="entry name" value="2OG-FeII_Oxy_2"/>
    <property type="match status" value="1"/>
</dbReference>
<feature type="domain" description="Fe2OG dioxygenase" evidence="3">
    <location>
        <begin position="562"/>
        <end position="664"/>
    </location>
</feature>
<dbReference type="SUPFAM" id="SSF51197">
    <property type="entry name" value="Clavaminate synthase-like"/>
    <property type="match status" value="1"/>
</dbReference>
<keyword evidence="1" id="KW-0539">Nucleus</keyword>
<dbReference type="InterPro" id="IPR037151">
    <property type="entry name" value="AlkB-like_sf"/>
</dbReference>
<dbReference type="GO" id="GO:0016491">
    <property type="term" value="F:oxidoreductase activity"/>
    <property type="evidence" value="ECO:0007669"/>
    <property type="project" value="TreeGrafter"/>
</dbReference>
<dbReference type="GO" id="GO:0070988">
    <property type="term" value="P:demethylation"/>
    <property type="evidence" value="ECO:0007669"/>
    <property type="project" value="InterPro"/>
</dbReference>
<sequence length="704" mass="81061">MLISASRDANVSEFSRLQGRAERAGRSSERDPSMEEEYLDFDEIVARRHELFCGEAKPPGEENDQEMTGTQDRLSNFSTVTEIFPGEGYNGFDTDTEDQDSIQPKDNENRRTARLHATPLAPATVSGLPSRYRLDIGRKDNEWCAVHVMLALSLRNDPKNYYEEDEWDFIEQACEYMNRHPHQLSDPVGLHIVLGITSFYMTTPDLVRAGFLLATAVKLVYNQGIHKWSGEFAQLYEVRLLWIAYIMDRDLSLRTGEPYLMQDHDIASSITEISSRNDGGILHSKDESSQFELFKFRGTLATIQGKIFDLVYSVRASRLSPEERETIADRLDEMLERWVESIPEPYRGDTLSGFSPVQLRHFKQLRVTYYHCIFSIRQATFRNEEWVKRLLNFGEARRSNDPDTPLLPSNWPGLVTAARNCLDILATIDNRQMAFRWSSTPATQAALTILAANNITLSGHDVHDSIAKDQERLHVAHALKMEELPIKPSGIFMQHDFITPEHEQNLIRIFENELEWPIRPGRLSLHYGYTFSYKTFGIDEETPFKPFPEWLVPLLPTTEDRPPDQVCLQQYAPGTGIPPHVDTHGPFDQLYSLSLGSPLFMQFANKETGEKIEVDLLPRSMMQMSGDSRLHWTHGIKSRKTDTLPDGTVRLRQLRWSLTYRWLREGAECECGNEKLCDTAQRRKGIEREYRWKQYEEDAKAPQS</sequence>
<dbReference type="SMART" id="SM00906">
    <property type="entry name" value="Fungal_trans"/>
    <property type="match status" value="1"/>
</dbReference>
<keyword evidence="5" id="KW-1185">Reference proteome</keyword>